<evidence type="ECO:0000313" key="4">
    <source>
        <dbReference type="EMBL" id="SPC09963.1"/>
    </source>
</evidence>
<dbReference type="PANTHER" id="PTHR22550:SF18">
    <property type="entry name" value="VWFA DOMAIN-CONTAINING PROTEIN"/>
    <property type="match status" value="1"/>
</dbReference>
<name>A0A7Z7NL40_9BURK</name>
<dbReference type="Proteomes" id="UP000257139">
    <property type="component" value="Chromosome CBM2594_a"/>
</dbReference>
<feature type="transmembrane region" description="Helical" evidence="2">
    <location>
        <begin position="6"/>
        <end position="23"/>
    </location>
</feature>
<keyword evidence="2" id="KW-0472">Membrane</keyword>
<feature type="domain" description="VWFA" evidence="3">
    <location>
        <begin position="95"/>
        <end position="279"/>
    </location>
</feature>
<dbReference type="SMART" id="SM00327">
    <property type="entry name" value="VWA"/>
    <property type="match status" value="1"/>
</dbReference>
<keyword evidence="2" id="KW-0812">Transmembrane</keyword>
<dbReference type="PROSITE" id="PS50234">
    <property type="entry name" value="VWFA"/>
    <property type="match status" value="1"/>
</dbReference>
<dbReference type="AlphaFoldDB" id="A0A7Z7NL40"/>
<dbReference type="CDD" id="cd01467">
    <property type="entry name" value="vWA_BatA_type"/>
    <property type="match status" value="1"/>
</dbReference>
<dbReference type="InterPro" id="IPR002035">
    <property type="entry name" value="VWF_A"/>
</dbReference>
<keyword evidence="2" id="KW-1133">Transmembrane helix</keyword>
<feature type="region of interest" description="Disordered" evidence="1">
    <location>
        <begin position="334"/>
        <end position="359"/>
    </location>
</feature>
<comment type="caution">
    <text evidence="4">The sequence shown here is derived from an EMBL/GenBank/DDBJ whole genome shotgun (WGS) entry which is preliminary data.</text>
</comment>
<accession>A0A7Z7NL40</accession>
<feature type="compositionally biased region" description="Low complexity" evidence="1">
    <location>
        <begin position="341"/>
        <end position="350"/>
    </location>
</feature>
<dbReference type="Gene3D" id="3.40.50.410">
    <property type="entry name" value="von Willebrand factor, type A domain"/>
    <property type="match status" value="1"/>
</dbReference>
<dbReference type="InterPro" id="IPR033881">
    <property type="entry name" value="vWA_BatA_type"/>
</dbReference>
<sequence length="359" mass="38986">MYQFEYPWLFALLPLPVLLWWWLPPYREESPSVRLPFFGEVASAAGLTPAAGAVVPRRNRLQWVLAPLAWALVVTALARPQFLEAPIEKMQPARDLLIALDLSQSMDTRDFRDPAGALIPRVQAVSQVVSGFVARRPGDRIGLIVFGDAPYPLAPFTLDHRLVQTLIADLLPGMAGPSTALGDAIGLGIKMFEHSEAPEKVLIVLTDGNDTASRMPPERAGGIAKERKVVVHTIGIGDPNASGEEKVDLGVLQKLAAQTGGRYFFGADQAGLETIYATLDQITPHNQKTLSWRPRRELFMWPLGAALALVLGYQLLMFGYSAWLARPRRRQAAGIDEAPDAAEATDPPGAMADATGGGR</sequence>
<feature type="transmembrane region" description="Helical" evidence="2">
    <location>
        <begin position="61"/>
        <end position="80"/>
    </location>
</feature>
<dbReference type="RefSeq" id="WP_025585881.1">
    <property type="nucleotide sequence ID" value="NZ_LT976871.1"/>
</dbReference>
<dbReference type="InterPro" id="IPR050768">
    <property type="entry name" value="UPF0353/GerABKA_families"/>
</dbReference>
<dbReference type="InterPro" id="IPR036465">
    <property type="entry name" value="vWFA_dom_sf"/>
</dbReference>
<feature type="transmembrane region" description="Helical" evidence="2">
    <location>
        <begin position="35"/>
        <end position="55"/>
    </location>
</feature>
<dbReference type="SUPFAM" id="SSF53300">
    <property type="entry name" value="vWA-like"/>
    <property type="match status" value="1"/>
</dbReference>
<proteinExistence type="predicted"/>
<evidence type="ECO:0000256" key="1">
    <source>
        <dbReference type="SAM" id="MobiDB-lite"/>
    </source>
</evidence>
<dbReference type="PANTHER" id="PTHR22550">
    <property type="entry name" value="SPORE GERMINATION PROTEIN"/>
    <property type="match status" value="1"/>
</dbReference>
<evidence type="ECO:0000256" key="2">
    <source>
        <dbReference type="SAM" id="Phobius"/>
    </source>
</evidence>
<organism evidence="4">
    <name type="scientific">Cupriavidus taiwanensis</name>
    <dbReference type="NCBI Taxonomy" id="164546"/>
    <lineage>
        <taxon>Bacteria</taxon>
        <taxon>Pseudomonadati</taxon>
        <taxon>Pseudomonadota</taxon>
        <taxon>Betaproteobacteria</taxon>
        <taxon>Burkholderiales</taxon>
        <taxon>Burkholderiaceae</taxon>
        <taxon>Cupriavidus</taxon>
    </lineage>
</organism>
<dbReference type="EMBL" id="OGUU01000008">
    <property type="protein sequence ID" value="SPC09963.1"/>
    <property type="molecule type" value="Genomic_DNA"/>
</dbReference>
<protein>
    <recommendedName>
        <fullName evidence="3">VWFA domain-containing protein</fullName>
    </recommendedName>
</protein>
<evidence type="ECO:0000259" key="3">
    <source>
        <dbReference type="PROSITE" id="PS50234"/>
    </source>
</evidence>
<gene>
    <name evidence="4" type="ORF">CBM2594_A41251</name>
</gene>
<reference evidence="4" key="1">
    <citation type="submission" date="2018-01" db="EMBL/GenBank/DDBJ databases">
        <authorList>
            <person name="Clerissi C."/>
        </authorList>
    </citation>
    <scope>NUCLEOTIDE SEQUENCE [LARGE SCALE GENOMIC DNA]</scope>
    <source>
        <strain evidence="4">Cupriavidus taiwanensis STM 6021</strain>
    </source>
</reference>
<dbReference type="Pfam" id="PF00092">
    <property type="entry name" value="VWA"/>
    <property type="match status" value="1"/>
</dbReference>
<feature type="transmembrane region" description="Helical" evidence="2">
    <location>
        <begin position="298"/>
        <end position="323"/>
    </location>
</feature>